<comment type="caution">
    <text evidence="1">The sequence shown here is derived from an EMBL/GenBank/DDBJ whole genome shotgun (WGS) entry which is preliminary data.</text>
</comment>
<accession>A0A6S7IRT0</accession>
<name>A0A6S7IRT0_PARCT</name>
<keyword evidence="2" id="KW-1185">Reference proteome</keyword>
<dbReference type="EMBL" id="CACRXK020006093">
    <property type="protein sequence ID" value="CAB4008342.1"/>
    <property type="molecule type" value="Genomic_DNA"/>
</dbReference>
<dbReference type="Proteomes" id="UP001152795">
    <property type="component" value="Unassembled WGS sequence"/>
</dbReference>
<protein>
    <submittedName>
        <fullName evidence="1">PREDICTED: uncharacterized protein LOC105443035, partial</fullName>
    </submittedName>
</protein>
<evidence type="ECO:0000313" key="2">
    <source>
        <dbReference type="Proteomes" id="UP001152795"/>
    </source>
</evidence>
<feature type="non-terminal residue" evidence="1">
    <location>
        <position position="997"/>
    </location>
</feature>
<gene>
    <name evidence="1" type="ORF">PACLA_8A075167</name>
</gene>
<proteinExistence type="predicted"/>
<dbReference type="OrthoDB" id="6141669at2759"/>
<organism evidence="1 2">
    <name type="scientific">Paramuricea clavata</name>
    <name type="common">Red gorgonian</name>
    <name type="synonym">Violescent sea-whip</name>
    <dbReference type="NCBI Taxonomy" id="317549"/>
    <lineage>
        <taxon>Eukaryota</taxon>
        <taxon>Metazoa</taxon>
        <taxon>Cnidaria</taxon>
        <taxon>Anthozoa</taxon>
        <taxon>Octocorallia</taxon>
        <taxon>Malacalcyonacea</taxon>
        <taxon>Plexauridae</taxon>
        <taxon>Paramuricea</taxon>
    </lineage>
</organism>
<sequence>MDAAETSVLSTENQSLAEEINSVSASIVNQQNNESESILSCYVCHLTDSSDEKGHLRKFSDSTWTTITHVAALRKNLKSDKYLGVTQTILSSSDRESLSIGYHASCHKSYTAVKRAKEDLAPDDESATKIRCTETRRSSAFPKSDGQGILKGTCIFCSKSRKKKNGKDEPRLKDEVLAKHRTIFVSDLLAMYKEEYASIGESGTESDVPVYTAQNLTRKIKDHLKDRVTITLVNQRKGNCIHSSDIPEEEAHSRLHEDSKRYEENSKLRWAALHLRSQIMKLPKTRTPNPATVQTLKECAPEMPEQLDLFLRSLLGGITPILNGTQKDILDRKMTAMGSDAIYNVNRGTVKPWKHTALALGLASLTGSKLVTQILNRTGHCISYSETKGLETEFAYSVAGDEHDAPDGIRLDPNVSTACVWDNNDANVETLDGKETLHATVGHTYQNVLQDDEQANSNPIAFREKRNRRSFVGNEREIPAFRKSLHSAEFISPTAAATSDTVGSALSTPARTTVGESDECHVHLKVVDLYWFWKLMEGNTPLYAGFMSKYIEDPLPLQRICYMDPISRSPTNNDVVRETMIRTMNVANETGQEYAVVTYDLQVALKAYSIQAIETPMFDKLLVMLGHFHIELAFYGAVGTFINDSGIEYILTEANILAEGSMMGFIKGKFYNRCTRIHELLANVLEQKLYERFVFETPEVDHDLFQQVMSTVPVDSGRALEHLTDPVVTAHLQKYEEFFQKVLDGKLGSTAQFWAIYIFMINRLHRELQRCVKMNDVGGYIKIFPTLLVLKSADPELREVLENGAFSIRRTKKNYSRSAVDLSLEQTVNRDSASKMKGIVSFRNSESAMRRWSLSMTQRATAVTELRALVGLEQGETATSQCRPSRIRKDNNQMAELSAKIDEFCNPFGDDAPTALVNVATGQIASKVTESYLINALQRGQEERDKFQDEWNRNSHRFLEPVKRTRIQNFAAQNVKKKLPASQKAKANAESLRDMFA</sequence>
<dbReference type="AlphaFoldDB" id="A0A6S7IRT0"/>
<dbReference type="PANTHER" id="PTHR46704">
    <property type="entry name" value="CXC DOMAIN-CONTAINING PROTEIN-RELATED"/>
    <property type="match status" value="1"/>
</dbReference>
<reference evidence="1" key="1">
    <citation type="submission" date="2020-04" db="EMBL/GenBank/DDBJ databases">
        <authorList>
            <person name="Alioto T."/>
            <person name="Alioto T."/>
            <person name="Gomez Garrido J."/>
        </authorList>
    </citation>
    <scope>NUCLEOTIDE SEQUENCE</scope>
    <source>
        <strain evidence="1">A484AB</strain>
    </source>
</reference>
<evidence type="ECO:0000313" key="1">
    <source>
        <dbReference type="EMBL" id="CAB4008342.1"/>
    </source>
</evidence>
<dbReference type="PANTHER" id="PTHR46704:SF9">
    <property type="entry name" value="BHLH DOMAIN-CONTAINING PROTEIN"/>
    <property type="match status" value="1"/>
</dbReference>